<feature type="site" description="Part of a proton relay during catalysis" evidence="12">
    <location>
        <position position="110"/>
    </location>
</feature>
<feature type="binding site" evidence="12 15">
    <location>
        <position position="48"/>
    </location>
    <ligand>
        <name>pyruvate</name>
        <dbReference type="ChEBI" id="CHEBI:15361"/>
    </ligand>
</feature>
<evidence type="ECO:0000313" key="16">
    <source>
        <dbReference type="EMBL" id="HIU10442.1"/>
    </source>
</evidence>
<feature type="binding site" evidence="12 15">
    <location>
        <position position="207"/>
    </location>
    <ligand>
        <name>pyruvate</name>
        <dbReference type="ChEBI" id="CHEBI:15361"/>
    </ligand>
</feature>
<dbReference type="PIRSF" id="PIRSF001365">
    <property type="entry name" value="DHDPS"/>
    <property type="match status" value="1"/>
</dbReference>
<dbReference type="SMART" id="SM01130">
    <property type="entry name" value="DHDPS"/>
    <property type="match status" value="1"/>
</dbReference>
<evidence type="ECO:0000256" key="15">
    <source>
        <dbReference type="PIRSR" id="PIRSR001365-2"/>
    </source>
</evidence>
<dbReference type="GO" id="GO:0019877">
    <property type="term" value="P:diaminopimelate biosynthetic process"/>
    <property type="evidence" value="ECO:0007669"/>
    <property type="project" value="UniProtKB-UniRule"/>
</dbReference>
<feature type="site" description="Part of a proton relay during catalysis" evidence="12">
    <location>
        <position position="47"/>
    </location>
</feature>
<organism evidence="16 17">
    <name type="scientific">Candidatus Avidehalobacter gallistercoris</name>
    <dbReference type="NCBI Taxonomy" id="2840694"/>
    <lineage>
        <taxon>Bacteria</taxon>
        <taxon>Bacillati</taxon>
        <taxon>Bacillota</taxon>
        <taxon>Clostridia</taxon>
        <taxon>Eubacteriales</taxon>
        <taxon>Peptococcaceae</taxon>
        <taxon>Peptococcaceae incertae sedis</taxon>
        <taxon>Candidatus Avidehalobacter</taxon>
    </lineage>
</organism>
<sequence>MAMYFGKVLTAMVTPYTHDGEVDYAKVQKLTRHLLHNGSDGVLICGTTGESPCLTPDERAKLWAAAKEAVGTDGRLILGTTDNETAFSCDVAKKAERAGADALLAVAPYYNKPSQEGLYRHFAKIAASADIPIILYNIPGRTGVTIQPETVLRLAEDCPNIVAIKDATGSLDSVSQLKTLLPEDFAVYSGDDSLTLPIVTVGGAGVISVASHLIGKEIAAMITACQAGDLVTARKLHLQYFEMFKKLFITTNPVPVKACLNLLGWDMGDCRLPLAPPTEQELAVLSELLQKYGLLD</sequence>
<dbReference type="GO" id="GO:0005829">
    <property type="term" value="C:cytosol"/>
    <property type="evidence" value="ECO:0007669"/>
    <property type="project" value="TreeGrafter"/>
</dbReference>
<feature type="active site" description="Proton donor/acceptor" evidence="12 14">
    <location>
        <position position="136"/>
    </location>
</feature>
<protein>
    <recommendedName>
        <fullName evidence="4 12">4-hydroxy-tetrahydrodipicolinate synthase</fullName>
        <shortName evidence="12">HTPA synthase</shortName>
        <ecNumber evidence="4 12">4.3.3.7</ecNumber>
    </recommendedName>
</protein>
<evidence type="ECO:0000256" key="13">
    <source>
        <dbReference type="PIRNR" id="PIRNR001365"/>
    </source>
</evidence>
<evidence type="ECO:0000256" key="4">
    <source>
        <dbReference type="ARBA" id="ARBA00012086"/>
    </source>
</evidence>
<dbReference type="PANTHER" id="PTHR12128">
    <property type="entry name" value="DIHYDRODIPICOLINATE SYNTHASE"/>
    <property type="match status" value="1"/>
</dbReference>
<dbReference type="InterPro" id="IPR013785">
    <property type="entry name" value="Aldolase_TIM"/>
</dbReference>
<comment type="caution">
    <text evidence="12">Was originally thought to be a dihydrodipicolinate synthase (DHDPS), catalyzing the condensation of (S)-aspartate-beta-semialdehyde [(S)-ASA] and pyruvate to dihydrodipicolinate (DHDP). However, it was shown in E.coli that the product of the enzymatic reaction is not dihydrodipicolinate but in fact (4S)-4-hydroxy-2,3,4,5-tetrahydro-(2S)-dipicolinic acid (HTPA), and that the consecutive dehydration reaction leading to DHDP is not spontaneous but catalyzed by DapB.</text>
</comment>
<evidence type="ECO:0000256" key="11">
    <source>
        <dbReference type="ARBA" id="ARBA00047836"/>
    </source>
</evidence>
<evidence type="ECO:0000256" key="2">
    <source>
        <dbReference type="ARBA" id="ARBA00005120"/>
    </source>
</evidence>
<dbReference type="SUPFAM" id="SSF51569">
    <property type="entry name" value="Aldolase"/>
    <property type="match status" value="1"/>
</dbReference>
<dbReference type="GO" id="GO:0008840">
    <property type="term" value="F:4-hydroxy-tetrahydrodipicolinate synthase activity"/>
    <property type="evidence" value="ECO:0007669"/>
    <property type="project" value="UniProtKB-UniRule"/>
</dbReference>
<comment type="subunit">
    <text evidence="12">Homotetramer; dimer of dimers.</text>
</comment>
<evidence type="ECO:0000256" key="10">
    <source>
        <dbReference type="ARBA" id="ARBA00023270"/>
    </source>
</evidence>
<comment type="catalytic activity">
    <reaction evidence="11 12">
        <text>L-aspartate 4-semialdehyde + pyruvate = (2S,4S)-4-hydroxy-2,3,4,5-tetrahydrodipicolinate + H2O + H(+)</text>
        <dbReference type="Rhea" id="RHEA:34171"/>
        <dbReference type="ChEBI" id="CHEBI:15361"/>
        <dbReference type="ChEBI" id="CHEBI:15377"/>
        <dbReference type="ChEBI" id="CHEBI:15378"/>
        <dbReference type="ChEBI" id="CHEBI:67139"/>
        <dbReference type="ChEBI" id="CHEBI:537519"/>
        <dbReference type="EC" id="4.3.3.7"/>
    </reaction>
</comment>
<dbReference type="EMBL" id="DVMH01000021">
    <property type="protein sequence ID" value="HIU10442.1"/>
    <property type="molecule type" value="Genomic_DNA"/>
</dbReference>
<dbReference type="PANTHER" id="PTHR12128:SF66">
    <property type="entry name" value="4-HYDROXY-2-OXOGLUTARATE ALDOLASE, MITOCHONDRIAL"/>
    <property type="match status" value="1"/>
</dbReference>
<gene>
    <name evidence="12 16" type="primary">dapA</name>
    <name evidence="16" type="ORF">IAB00_04240</name>
</gene>
<dbReference type="EC" id="4.3.3.7" evidence="4 12"/>
<comment type="caution">
    <text evidence="16">The sequence shown here is derived from an EMBL/GenBank/DDBJ whole genome shotgun (WGS) entry which is preliminary data.</text>
</comment>
<evidence type="ECO:0000256" key="5">
    <source>
        <dbReference type="ARBA" id="ARBA00022490"/>
    </source>
</evidence>
<feature type="active site" description="Schiff-base intermediate with substrate" evidence="12 14">
    <location>
        <position position="165"/>
    </location>
</feature>
<comment type="similarity">
    <text evidence="3 12 13">Belongs to the DapA family.</text>
</comment>
<dbReference type="NCBIfam" id="TIGR00674">
    <property type="entry name" value="dapA"/>
    <property type="match status" value="1"/>
</dbReference>
<keyword evidence="7 12" id="KW-0220">Diaminopimelate biosynthesis</keyword>
<accession>A0A9D1KXU1</accession>
<keyword evidence="10 12" id="KW-0704">Schiff base</keyword>
<dbReference type="PROSITE" id="PS00666">
    <property type="entry name" value="DHDPS_2"/>
    <property type="match status" value="1"/>
</dbReference>
<keyword evidence="6 12" id="KW-0028">Amino-acid biosynthesis</keyword>
<comment type="pathway">
    <text evidence="2 12">Amino-acid biosynthesis; L-lysine biosynthesis via DAP pathway; (S)-tetrahydrodipicolinate from L-aspartate: step 3/4.</text>
</comment>
<evidence type="ECO:0000256" key="9">
    <source>
        <dbReference type="ARBA" id="ARBA00023239"/>
    </source>
</evidence>
<keyword evidence="9 12" id="KW-0456">Lyase</keyword>
<reference evidence="16" key="2">
    <citation type="journal article" date="2021" name="PeerJ">
        <title>Extensive microbial diversity within the chicken gut microbiome revealed by metagenomics and culture.</title>
        <authorList>
            <person name="Gilroy R."/>
            <person name="Ravi A."/>
            <person name="Getino M."/>
            <person name="Pursley I."/>
            <person name="Horton D.L."/>
            <person name="Alikhan N.F."/>
            <person name="Baker D."/>
            <person name="Gharbi K."/>
            <person name="Hall N."/>
            <person name="Watson M."/>
            <person name="Adriaenssens E.M."/>
            <person name="Foster-Nyarko E."/>
            <person name="Jarju S."/>
            <person name="Secka A."/>
            <person name="Antonio M."/>
            <person name="Oren A."/>
            <person name="Chaudhuri R.R."/>
            <person name="La Ragione R."/>
            <person name="Hildebrand F."/>
            <person name="Pallen M.J."/>
        </authorList>
    </citation>
    <scope>NUCLEOTIDE SEQUENCE</scope>
    <source>
        <strain evidence="16">2830</strain>
    </source>
</reference>
<keyword evidence="8 12" id="KW-0457">Lysine biosynthesis</keyword>
<dbReference type="InterPro" id="IPR020625">
    <property type="entry name" value="Schiff_base-form_aldolases_AS"/>
</dbReference>
<dbReference type="Gene3D" id="3.20.20.70">
    <property type="entry name" value="Aldolase class I"/>
    <property type="match status" value="1"/>
</dbReference>
<comment type="function">
    <text evidence="1 12">Catalyzes the condensation of (S)-aspartate-beta-semialdehyde [(S)-ASA] and pyruvate to 4-hydroxy-tetrahydrodipicolinate (HTPA).</text>
</comment>
<dbReference type="InterPro" id="IPR005263">
    <property type="entry name" value="DapA"/>
</dbReference>
<reference evidence="16" key="1">
    <citation type="submission" date="2020-10" db="EMBL/GenBank/DDBJ databases">
        <authorList>
            <person name="Gilroy R."/>
        </authorList>
    </citation>
    <scope>NUCLEOTIDE SEQUENCE</scope>
    <source>
        <strain evidence="16">2830</strain>
    </source>
</reference>
<evidence type="ECO:0000256" key="14">
    <source>
        <dbReference type="PIRSR" id="PIRSR001365-1"/>
    </source>
</evidence>
<evidence type="ECO:0000256" key="8">
    <source>
        <dbReference type="ARBA" id="ARBA00023154"/>
    </source>
</evidence>
<dbReference type="PRINTS" id="PR00146">
    <property type="entry name" value="DHPICSNTHASE"/>
</dbReference>
<dbReference type="CDD" id="cd00950">
    <property type="entry name" value="DHDPS"/>
    <property type="match status" value="1"/>
</dbReference>
<dbReference type="Proteomes" id="UP000824124">
    <property type="component" value="Unassembled WGS sequence"/>
</dbReference>
<dbReference type="HAMAP" id="MF_00418">
    <property type="entry name" value="DapA"/>
    <property type="match status" value="1"/>
</dbReference>
<keyword evidence="5 12" id="KW-0963">Cytoplasm</keyword>
<dbReference type="Pfam" id="PF00701">
    <property type="entry name" value="DHDPS"/>
    <property type="match status" value="1"/>
</dbReference>
<dbReference type="GO" id="GO:0009089">
    <property type="term" value="P:lysine biosynthetic process via diaminopimelate"/>
    <property type="evidence" value="ECO:0007669"/>
    <property type="project" value="UniProtKB-UniRule"/>
</dbReference>
<evidence type="ECO:0000313" key="17">
    <source>
        <dbReference type="Proteomes" id="UP000824124"/>
    </source>
</evidence>
<proteinExistence type="inferred from homology"/>
<evidence type="ECO:0000256" key="7">
    <source>
        <dbReference type="ARBA" id="ARBA00022915"/>
    </source>
</evidence>
<evidence type="ECO:0000256" key="12">
    <source>
        <dbReference type="HAMAP-Rule" id="MF_00418"/>
    </source>
</evidence>
<comment type="subcellular location">
    <subcellularLocation>
        <location evidence="12">Cytoplasm</location>
    </subcellularLocation>
</comment>
<evidence type="ECO:0000256" key="3">
    <source>
        <dbReference type="ARBA" id="ARBA00007592"/>
    </source>
</evidence>
<evidence type="ECO:0000256" key="6">
    <source>
        <dbReference type="ARBA" id="ARBA00022605"/>
    </source>
</evidence>
<dbReference type="AlphaFoldDB" id="A0A9D1KXU1"/>
<name>A0A9D1KXU1_9FIRM</name>
<dbReference type="InterPro" id="IPR020624">
    <property type="entry name" value="Schiff_base-form_aldolases_CS"/>
</dbReference>
<dbReference type="PROSITE" id="PS00665">
    <property type="entry name" value="DHDPS_1"/>
    <property type="match status" value="1"/>
</dbReference>
<evidence type="ECO:0000256" key="1">
    <source>
        <dbReference type="ARBA" id="ARBA00003294"/>
    </source>
</evidence>
<dbReference type="InterPro" id="IPR002220">
    <property type="entry name" value="DapA-like"/>
</dbReference>